<evidence type="ECO:0008006" key="3">
    <source>
        <dbReference type="Google" id="ProtNLM"/>
    </source>
</evidence>
<evidence type="ECO:0000313" key="2">
    <source>
        <dbReference type="Proteomes" id="UP000254764"/>
    </source>
</evidence>
<gene>
    <name evidence="1" type="ORF">RHIZ70_1243</name>
</gene>
<accession>A0A376ACK1</accession>
<dbReference type="SUPFAM" id="SSF51230">
    <property type="entry name" value="Single hybrid motif"/>
    <property type="match status" value="1"/>
</dbReference>
<reference evidence="2" key="1">
    <citation type="submission" date="2018-07" db="EMBL/GenBank/DDBJ databases">
        <authorList>
            <person name="Peiro R."/>
            <person name="Begona"/>
            <person name="Cbmso G."/>
            <person name="Lopez M."/>
            <person name="Gonzalez S."/>
        </authorList>
    </citation>
    <scope>NUCLEOTIDE SEQUENCE [LARGE SCALE GENOMIC DNA]</scope>
</reference>
<protein>
    <recommendedName>
        <fullName evidence="3">Lipoyl-binding domain-containing protein</fullName>
    </recommendedName>
</protein>
<dbReference type="AlphaFoldDB" id="A0A376ACK1"/>
<dbReference type="RefSeq" id="WP_115668598.1">
    <property type="nucleotide sequence ID" value="NZ_UEYP01000001.1"/>
</dbReference>
<evidence type="ECO:0000313" key="1">
    <source>
        <dbReference type="EMBL" id="SSC65535.1"/>
    </source>
</evidence>
<dbReference type="EMBL" id="UEYP01000001">
    <property type="protein sequence ID" value="SSC65535.1"/>
    <property type="molecule type" value="Genomic_DNA"/>
</dbReference>
<organism evidence="1 2">
    <name type="scientific">Ciceribacter selenitireducens ATCC BAA-1503</name>
    <dbReference type="NCBI Taxonomy" id="1336235"/>
    <lineage>
        <taxon>Bacteria</taxon>
        <taxon>Pseudomonadati</taxon>
        <taxon>Pseudomonadota</taxon>
        <taxon>Alphaproteobacteria</taxon>
        <taxon>Hyphomicrobiales</taxon>
        <taxon>Rhizobiaceae</taxon>
        <taxon>Ciceribacter</taxon>
    </lineage>
</organism>
<dbReference type="Proteomes" id="UP000254764">
    <property type="component" value="Unassembled WGS sequence"/>
</dbReference>
<proteinExistence type="predicted"/>
<name>A0A376ACK1_9HYPH</name>
<dbReference type="InterPro" id="IPR011053">
    <property type="entry name" value="Single_hybrid_motif"/>
</dbReference>
<keyword evidence="2" id="KW-1185">Reference proteome</keyword>
<sequence>MGSEWIEAVMDLMRRHGIAEFEYEDADRHFVASEGAILEVDQPLNQPIFHQPDHAPRAGETLLAPHIGMFRATHPLDADAAALPRLVRRGEIIGYLKAGALLRPVLAPSDCVLSRQLADEGVLVGYGTALFELHTARP</sequence>
<dbReference type="OrthoDB" id="8228577at2"/>